<evidence type="ECO:0000256" key="6">
    <source>
        <dbReference type="ARBA" id="ARBA00022670"/>
    </source>
</evidence>
<keyword evidence="9 15" id="KW-0256">Endoplasmic reticulum</keyword>
<dbReference type="OrthoDB" id="10257561at2759"/>
<evidence type="ECO:0000256" key="16">
    <source>
        <dbReference type="SAM" id="SignalP"/>
    </source>
</evidence>
<dbReference type="PRINTS" id="PR00728">
    <property type="entry name" value="SIGNALPTASE"/>
</dbReference>
<keyword evidence="11" id="KW-1133">Transmembrane helix</keyword>
<dbReference type="EMBL" id="JANBPT010000904">
    <property type="protein sequence ID" value="KAJ1911688.1"/>
    <property type="molecule type" value="Genomic_DNA"/>
</dbReference>
<dbReference type="PANTHER" id="PTHR10806:SF6">
    <property type="entry name" value="SIGNAL PEPTIDASE COMPLEX CATALYTIC SUBUNIT SEC11"/>
    <property type="match status" value="1"/>
</dbReference>
<protein>
    <recommendedName>
        <fullName evidence="5 15">Signal peptidase complex catalytic subunit SEC11</fullName>
        <ecNumber evidence="4 15">3.4.21.89</ecNumber>
    </recommendedName>
</protein>
<keyword evidence="16" id="KW-0732">Signal</keyword>
<dbReference type="CDD" id="cd06530">
    <property type="entry name" value="S26_SPase_I"/>
    <property type="match status" value="1"/>
</dbReference>
<dbReference type="InterPro" id="IPR019533">
    <property type="entry name" value="Peptidase_S26"/>
</dbReference>
<dbReference type="AlphaFoldDB" id="A0A9W7ZSQ5"/>
<keyword evidence="8 15" id="KW-0378">Hydrolase</keyword>
<evidence type="ECO:0000256" key="7">
    <source>
        <dbReference type="ARBA" id="ARBA00022692"/>
    </source>
</evidence>
<dbReference type="InterPro" id="IPR001733">
    <property type="entry name" value="Peptidase_S26B"/>
</dbReference>
<comment type="subcellular location">
    <subcellularLocation>
        <location evidence="2">Endoplasmic reticulum membrane</location>
        <topology evidence="2">Single-pass type II membrane protein</topology>
    </subcellularLocation>
</comment>
<evidence type="ECO:0000256" key="14">
    <source>
        <dbReference type="ARBA" id="ARBA00047037"/>
    </source>
</evidence>
<dbReference type="Proteomes" id="UP001150569">
    <property type="component" value="Unassembled WGS sequence"/>
</dbReference>
<evidence type="ECO:0000256" key="11">
    <source>
        <dbReference type="ARBA" id="ARBA00022989"/>
    </source>
</evidence>
<feature type="signal peptide" evidence="16">
    <location>
        <begin position="1"/>
        <end position="23"/>
    </location>
</feature>
<organism evidence="17 18">
    <name type="scientific">Tieghemiomyces parasiticus</name>
    <dbReference type="NCBI Taxonomy" id="78921"/>
    <lineage>
        <taxon>Eukaryota</taxon>
        <taxon>Fungi</taxon>
        <taxon>Fungi incertae sedis</taxon>
        <taxon>Zoopagomycota</taxon>
        <taxon>Kickxellomycotina</taxon>
        <taxon>Dimargaritomycetes</taxon>
        <taxon>Dimargaritales</taxon>
        <taxon>Dimargaritaceae</taxon>
        <taxon>Tieghemiomyces</taxon>
    </lineage>
</organism>
<dbReference type="SUPFAM" id="SSF51306">
    <property type="entry name" value="LexA/Signal peptidase"/>
    <property type="match status" value="1"/>
</dbReference>
<keyword evidence="6 15" id="KW-0645">Protease</keyword>
<evidence type="ECO:0000256" key="13">
    <source>
        <dbReference type="ARBA" id="ARBA00045533"/>
    </source>
</evidence>
<comment type="caution">
    <text evidence="17">The sequence shown here is derived from an EMBL/GenBank/DDBJ whole genome shotgun (WGS) entry which is preliminary data.</text>
</comment>
<dbReference type="GO" id="GO:0005787">
    <property type="term" value="C:signal peptidase complex"/>
    <property type="evidence" value="ECO:0007669"/>
    <property type="project" value="UniProtKB-ARBA"/>
</dbReference>
<dbReference type="EC" id="3.4.21.89" evidence="4 15"/>
<comment type="function">
    <text evidence="13">Catalytic component of the signal peptidase complex (SPC) which catalyzes the cleavage of N-terminal signal sequences from nascent proteins as they are translocated into the lumen of the endoplasmic reticulum. Specifically cleaves N-terminal signal peptides that contain a hydrophobic alpha-helix (h-region) shorter than 18-20 amino acids.</text>
</comment>
<evidence type="ECO:0000256" key="15">
    <source>
        <dbReference type="RuleBase" id="RU362047"/>
    </source>
</evidence>
<reference evidence="17" key="1">
    <citation type="submission" date="2022-07" db="EMBL/GenBank/DDBJ databases">
        <title>Phylogenomic reconstructions and comparative analyses of Kickxellomycotina fungi.</title>
        <authorList>
            <person name="Reynolds N.K."/>
            <person name="Stajich J.E."/>
            <person name="Barry K."/>
            <person name="Grigoriev I.V."/>
            <person name="Crous P."/>
            <person name="Smith M.E."/>
        </authorList>
    </citation>
    <scope>NUCLEOTIDE SEQUENCE</scope>
    <source>
        <strain evidence="17">RSA 861</strain>
    </source>
</reference>
<dbReference type="InterPro" id="IPR019756">
    <property type="entry name" value="Pept_S26A_signal_pept_1_Ser-AS"/>
</dbReference>
<dbReference type="GO" id="GO:0006465">
    <property type="term" value="P:signal peptide processing"/>
    <property type="evidence" value="ECO:0007669"/>
    <property type="project" value="UniProtKB-UniRule"/>
</dbReference>
<keyword evidence="10" id="KW-0735">Signal-anchor</keyword>
<comment type="subunit">
    <text evidence="14">Component of the signal peptidase complex (SPC) composed of a catalytic subunit SEC11 and three accessory subunits SPC1, SPC2 and SPC3. The complex induces a local thinning of the ER membrane which is used to measure the length of the signal peptide (SP) h-region of protein substrates. This ensures the selectivity of the complex towards h-regions shorter than 18-20 amino acids. SPC associates with the translocon complex.</text>
</comment>
<dbReference type="GO" id="GO:0009003">
    <property type="term" value="F:signal peptidase activity"/>
    <property type="evidence" value="ECO:0007669"/>
    <property type="project" value="UniProtKB-EC"/>
</dbReference>
<evidence type="ECO:0000256" key="9">
    <source>
        <dbReference type="ARBA" id="ARBA00022824"/>
    </source>
</evidence>
<evidence type="ECO:0000256" key="2">
    <source>
        <dbReference type="ARBA" id="ARBA00004648"/>
    </source>
</evidence>
<evidence type="ECO:0000256" key="3">
    <source>
        <dbReference type="ARBA" id="ARBA00011035"/>
    </source>
</evidence>
<evidence type="ECO:0000256" key="5">
    <source>
        <dbReference type="ARBA" id="ARBA00019685"/>
    </source>
</evidence>
<dbReference type="PANTHER" id="PTHR10806">
    <property type="entry name" value="SIGNAL PEPTIDASE COMPLEX CATALYTIC SUBUNIT SEC11"/>
    <property type="match status" value="1"/>
</dbReference>
<dbReference type="NCBIfam" id="TIGR02228">
    <property type="entry name" value="sigpep_I_arch"/>
    <property type="match status" value="1"/>
</dbReference>
<evidence type="ECO:0000256" key="8">
    <source>
        <dbReference type="ARBA" id="ARBA00022801"/>
    </source>
</evidence>
<feature type="chain" id="PRO_5040980419" description="Signal peptidase complex catalytic subunit SEC11" evidence="16">
    <location>
        <begin position="24"/>
        <end position="162"/>
    </location>
</feature>
<proteinExistence type="inferred from homology"/>
<comment type="similarity">
    <text evidence="3 15">Belongs to the peptidase S26B family.</text>
</comment>
<evidence type="ECO:0000256" key="10">
    <source>
        <dbReference type="ARBA" id="ARBA00022968"/>
    </source>
</evidence>
<dbReference type="InterPro" id="IPR036286">
    <property type="entry name" value="LexA/Signal_pep-like_sf"/>
</dbReference>
<dbReference type="GO" id="GO:0004252">
    <property type="term" value="F:serine-type endopeptidase activity"/>
    <property type="evidence" value="ECO:0007669"/>
    <property type="project" value="InterPro"/>
</dbReference>
<evidence type="ECO:0000256" key="4">
    <source>
        <dbReference type="ARBA" id="ARBA00013208"/>
    </source>
</evidence>
<name>A0A9W7ZSQ5_9FUNG</name>
<comment type="catalytic activity">
    <reaction evidence="1 15">
        <text>Cleavage of hydrophobic, N-terminal signal or leader sequences from secreted and periplasmic proteins.</text>
        <dbReference type="EC" id="3.4.21.89"/>
    </reaction>
</comment>
<keyword evidence="12" id="KW-0472">Membrane</keyword>
<dbReference type="Gene3D" id="2.10.109.10">
    <property type="entry name" value="Umud Fragment, subunit A"/>
    <property type="match status" value="1"/>
</dbReference>
<evidence type="ECO:0000256" key="1">
    <source>
        <dbReference type="ARBA" id="ARBA00000677"/>
    </source>
</evidence>
<keyword evidence="18" id="KW-1185">Reference proteome</keyword>
<accession>A0A9W7ZSQ5</accession>
<sequence length="162" mass="18064">MLGQSLNFLLVLATAFMFWKGLGLYHNTESPIVVVLSGSMEPAFYRGDILFLSNPAVPIDIGEITVFKVEGQEIPIVHRVLKVHTDANTGKQLLLTKGDNNQGDDRVLYNRGQMWVKNEHVVGRVRGYVSYVGMVTIILNDYPQLKFAVLGLMGIMILVSKE</sequence>
<dbReference type="PROSITE" id="PS00501">
    <property type="entry name" value="SPASE_I_1"/>
    <property type="match status" value="1"/>
</dbReference>
<dbReference type="FunFam" id="2.10.109.10:FF:000003">
    <property type="entry name" value="Signal peptidase complex catalytic subunit SEC11"/>
    <property type="match status" value="1"/>
</dbReference>
<evidence type="ECO:0000313" key="18">
    <source>
        <dbReference type="Proteomes" id="UP001150569"/>
    </source>
</evidence>
<gene>
    <name evidence="17" type="primary">SEC11_2</name>
    <name evidence="17" type="ORF">IWQ60_010025</name>
</gene>
<keyword evidence="7" id="KW-0812">Transmembrane</keyword>
<evidence type="ECO:0000313" key="17">
    <source>
        <dbReference type="EMBL" id="KAJ1911688.1"/>
    </source>
</evidence>
<evidence type="ECO:0000256" key="12">
    <source>
        <dbReference type="ARBA" id="ARBA00023136"/>
    </source>
</evidence>